<name>A0AAW3BFU4_9TRYP</name>
<reference evidence="2 3" key="1">
    <citation type="submission" date="2024-02" db="EMBL/GenBank/DDBJ databases">
        <title>FIRST GENOME SEQUENCES OF Leishmania (Viannia) shawi, Leishmania (Viannia) lindenbergi AND Leishmania (Viannia) utingensis.</title>
        <authorList>
            <person name="Resadore F."/>
            <person name="Custodio M.G.F."/>
            <person name="Boite M.C."/>
            <person name="Cupolillo E."/>
            <person name="Ferreira G.E.M."/>
        </authorList>
    </citation>
    <scope>NUCLEOTIDE SEQUENCE [LARGE SCALE GENOMIC DNA]</scope>
    <source>
        <strain evidence="2 3">MDAS/BR/1979/M5533</strain>
    </source>
</reference>
<comment type="caution">
    <text evidence="2">The sequence shown here is derived from an EMBL/GenBank/DDBJ whole genome shotgun (WGS) entry which is preliminary data.</text>
</comment>
<gene>
    <name evidence="2" type="ORF">Q4I28_006334</name>
</gene>
<feature type="region of interest" description="Disordered" evidence="1">
    <location>
        <begin position="1"/>
        <end position="23"/>
    </location>
</feature>
<accession>A0AAW3BFU4</accession>
<organism evidence="2 3">
    <name type="scientific">Leishmania naiffi</name>
    <dbReference type="NCBI Taxonomy" id="5678"/>
    <lineage>
        <taxon>Eukaryota</taxon>
        <taxon>Discoba</taxon>
        <taxon>Euglenozoa</taxon>
        <taxon>Kinetoplastea</taxon>
        <taxon>Metakinetoplastina</taxon>
        <taxon>Trypanosomatida</taxon>
        <taxon>Trypanosomatidae</taxon>
        <taxon>Leishmaniinae</taxon>
        <taxon>Leishmania</taxon>
        <taxon>Leishmania naiffi species complex</taxon>
    </lineage>
</organism>
<feature type="region of interest" description="Disordered" evidence="1">
    <location>
        <begin position="329"/>
        <end position="362"/>
    </location>
</feature>
<dbReference type="Proteomes" id="UP001501274">
    <property type="component" value="Unassembled WGS sequence"/>
</dbReference>
<dbReference type="EMBL" id="JBAMZN010000033">
    <property type="protein sequence ID" value="KAL0520281.1"/>
    <property type="molecule type" value="Genomic_DNA"/>
</dbReference>
<feature type="region of interest" description="Disordered" evidence="1">
    <location>
        <begin position="221"/>
        <end position="247"/>
    </location>
</feature>
<keyword evidence="3" id="KW-1185">Reference proteome</keyword>
<feature type="region of interest" description="Disordered" evidence="1">
    <location>
        <begin position="386"/>
        <end position="439"/>
    </location>
</feature>
<dbReference type="AlphaFoldDB" id="A0AAW3BFU4"/>
<evidence type="ECO:0000256" key="1">
    <source>
        <dbReference type="SAM" id="MobiDB-lite"/>
    </source>
</evidence>
<protein>
    <submittedName>
        <fullName evidence="2">Uncharacterized protein</fullName>
    </submittedName>
</protein>
<feature type="compositionally biased region" description="Basic and acidic residues" evidence="1">
    <location>
        <begin position="1"/>
        <end position="10"/>
    </location>
</feature>
<feature type="compositionally biased region" description="Polar residues" evidence="1">
    <location>
        <begin position="395"/>
        <end position="410"/>
    </location>
</feature>
<evidence type="ECO:0000313" key="3">
    <source>
        <dbReference type="Proteomes" id="UP001501274"/>
    </source>
</evidence>
<feature type="compositionally biased region" description="Polar residues" evidence="1">
    <location>
        <begin position="330"/>
        <end position="342"/>
    </location>
</feature>
<proteinExistence type="predicted"/>
<sequence length="449" mass="47434">MSSDTEKSDFTDGDGLMSSPVSFLHTTQPSGAAASDRYASAPFLFQVRFSRATQPTELLVVDSPPPPPSQSHIRHQLVTQRLQLGKHGPSNAAVQSGMHAAVGSSRQDELKPGMRRVATHQTHFAMVRQPPISSGDCTSDSDSLLGNTRESSLSYTWTDSYLDESPSATRTRWIQQQTFGPVLQSEGGSSTVSSVPRALCETEAAWGTILAHNADTRNSAADAVGSQWSGEGDRRGWNIRGGGRAGPQRVELTAVKAGENGPGRERHAEEESRFTVCPLGGHVTPVALRTLAHVCSSGASTCTSNTSTVIATVQQSCRAARIIPLEKMQKSPTTAAAVSTADSRALDSPDGKSGAALSPATSGRLQEASLSSVFLGMVPASRALSKGSRAGIAGTDNTQKSHPSPTNPSQRESDEMDDNFSEIGQSRGNLRVSRCGPPRGRVLKAICED</sequence>
<evidence type="ECO:0000313" key="2">
    <source>
        <dbReference type="EMBL" id="KAL0520281.1"/>
    </source>
</evidence>